<sequence>MSNTVINCIKCKYFYVTWDKKFPNGCRAYGFKSASRPSIMVKKSSGLTCMKYENKQVQR</sequence>
<accession>A0A1L3MLV0</accession>
<keyword evidence="2" id="KW-1185">Reference proteome</keyword>
<dbReference type="STRING" id="1547283.A9C19_00310"/>
<gene>
    <name evidence="1" type="ORF">A9C19_00310</name>
</gene>
<organism evidence="1 2">
    <name type="scientific">Bacillus weihaiensis</name>
    <dbReference type="NCBI Taxonomy" id="1547283"/>
    <lineage>
        <taxon>Bacteria</taxon>
        <taxon>Bacillati</taxon>
        <taxon>Bacillota</taxon>
        <taxon>Bacilli</taxon>
        <taxon>Bacillales</taxon>
        <taxon>Bacillaceae</taxon>
        <taxon>Bacillus</taxon>
    </lineage>
</organism>
<dbReference type="EMBL" id="CP016020">
    <property type="protein sequence ID" value="APH03319.1"/>
    <property type="molecule type" value="Genomic_DNA"/>
</dbReference>
<proteinExistence type="predicted"/>
<reference evidence="1 2" key="1">
    <citation type="journal article" date="2016" name="Sci. Rep.">
        <title>Complete genome sequence and transcriptomic analysis of a novel marine strain Bacillus weihaiensis reveals the mechanism of brown algae degradation.</title>
        <authorList>
            <person name="Zhu Y."/>
            <person name="Chen P."/>
            <person name="Bao Y."/>
            <person name="Men Y."/>
            <person name="Zeng Y."/>
            <person name="Yang J."/>
            <person name="Sun J."/>
            <person name="Sun Y."/>
        </authorList>
    </citation>
    <scope>NUCLEOTIDE SEQUENCE [LARGE SCALE GENOMIC DNA]</scope>
    <source>
        <strain evidence="1 2">Alg07</strain>
    </source>
</reference>
<evidence type="ECO:0000313" key="2">
    <source>
        <dbReference type="Proteomes" id="UP000181936"/>
    </source>
</evidence>
<name>A0A1L3MLV0_9BACI</name>
<protein>
    <submittedName>
        <fullName evidence="1">Uracil-DNA glycosylase</fullName>
    </submittedName>
</protein>
<dbReference type="AlphaFoldDB" id="A0A1L3MLV0"/>
<dbReference type="Proteomes" id="UP000181936">
    <property type="component" value="Chromosome"/>
</dbReference>
<dbReference type="KEGG" id="bwh:A9C19_00310"/>
<evidence type="ECO:0000313" key="1">
    <source>
        <dbReference type="EMBL" id="APH03319.1"/>
    </source>
</evidence>